<evidence type="ECO:0000313" key="4">
    <source>
        <dbReference type="Proteomes" id="UP000316806"/>
    </source>
</evidence>
<feature type="chain" id="PRO_5022193622" description="DUF6299 domain-containing protein" evidence="1">
    <location>
        <begin position="28"/>
        <end position="140"/>
    </location>
</feature>
<reference evidence="3 4" key="1">
    <citation type="journal article" date="2019" name="J. Ind. Microbiol. Biotechnol.">
        <title>The complete genomic sequence of Streptomyces spectabilis NRRL-2792 and identification of secondary metabolite biosynthetic gene clusters.</title>
        <authorList>
            <person name="Sinha A."/>
            <person name="Phillips-Salemka S."/>
            <person name="Niraula T.A."/>
            <person name="Short K.A."/>
            <person name="Niraula N.P."/>
        </authorList>
    </citation>
    <scope>NUCLEOTIDE SEQUENCE [LARGE SCALE GENOMIC DNA]</scope>
    <source>
        <strain evidence="3 4">NRRL 2792</strain>
    </source>
</reference>
<organism evidence="3 4">
    <name type="scientific">Streptomyces spectabilis</name>
    <dbReference type="NCBI Taxonomy" id="68270"/>
    <lineage>
        <taxon>Bacteria</taxon>
        <taxon>Bacillati</taxon>
        <taxon>Actinomycetota</taxon>
        <taxon>Actinomycetes</taxon>
        <taxon>Kitasatosporales</taxon>
        <taxon>Streptomycetaceae</taxon>
        <taxon>Streptomyces</taxon>
    </lineage>
</organism>
<dbReference type="RefSeq" id="WP_144001354.1">
    <property type="nucleotide sequence ID" value="NZ_CP040916.1"/>
</dbReference>
<dbReference type="Pfam" id="PF19816">
    <property type="entry name" value="DUF6299"/>
    <property type="match status" value="1"/>
</dbReference>
<protein>
    <recommendedName>
        <fullName evidence="2">DUF6299 domain-containing protein</fullName>
    </recommendedName>
</protein>
<dbReference type="EMBL" id="CP040916">
    <property type="protein sequence ID" value="QDQ09778.1"/>
    <property type="molecule type" value="Genomic_DNA"/>
</dbReference>
<evidence type="ECO:0000313" key="3">
    <source>
        <dbReference type="EMBL" id="QDQ09778.1"/>
    </source>
</evidence>
<gene>
    <name evidence="3" type="ORF">FH965_03735</name>
</gene>
<evidence type="ECO:0000256" key="1">
    <source>
        <dbReference type="SAM" id="SignalP"/>
    </source>
</evidence>
<name>A0A516R290_STRST</name>
<dbReference type="InterPro" id="IPR046266">
    <property type="entry name" value="DUF6299"/>
</dbReference>
<sequence>MRVRLALGAAANTLLIAGLAAATPAHAGRFDDLTVNGTGTVATDGTITLSGTYRCLPDGTPGPVFVSSTLVQGDESTGIGGTAAVCDGQVREWTNTSKGTGSHYERGEATVRAHLMKLSTKSGLPMPQPLAHEEARVELS</sequence>
<proteinExistence type="predicted"/>
<feature type="domain" description="DUF6299" evidence="2">
    <location>
        <begin position="31"/>
        <end position="139"/>
    </location>
</feature>
<dbReference type="AlphaFoldDB" id="A0A516R290"/>
<dbReference type="Proteomes" id="UP000316806">
    <property type="component" value="Chromosome"/>
</dbReference>
<feature type="signal peptide" evidence="1">
    <location>
        <begin position="1"/>
        <end position="27"/>
    </location>
</feature>
<keyword evidence="1" id="KW-0732">Signal</keyword>
<evidence type="ECO:0000259" key="2">
    <source>
        <dbReference type="Pfam" id="PF19816"/>
    </source>
</evidence>
<accession>A0A516R290</accession>